<proteinExistence type="predicted"/>
<dbReference type="Proteomes" id="UP001189429">
    <property type="component" value="Unassembled WGS sequence"/>
</dbReference>
<dbReference type="Pfam" id="PF00169">
    <property type="entry name" value="PH"/>
    <property type="match status" value="1"/>
</dbReference>
<gene>
    <name evidence="4" type="ORF">PCOR1329_LOCUS17705</name>
</gene>
<evidence type="ECO:0000313" key="5">
    <source>
        <dbReference type="Proteomes" id="UP001189429"/>
    </source>
</evidence>
<name>A0ABN9R586_9DINO</name>
<evidence type="ECO:0000313" key="4">
    <source>
        <dbReference type="EMBL" id="CAK0813943.1"/>
    </source>
</evidence>
<comment type="caution">
    <text evidence="4">The sequence shown here is derived from an EMBL/GenBank/DDBJ whole genome shotgun (WGS) entry which is preliminary data.</text>
</comment>
<feature type="region of interest" description="Disordered" evidence="1">
    <location>
        <begin position="118"/>
        <end position="145"/>
    </location>
</feature>
<evidence type="ECO:0000256" key="2">
    <source>
        <dbReference type="SAM" id="SignalP"/>
    </source>
</evidence>
<organism evidence="4 5">
    <name type="scientific">Prorocentrum cordatum</name>
    <dbReference type="NCBI Taxonomy" id="2364126"/>
    <lineage>
        <taxon>Eukaryota</taxon>
        <taxon>Sar</taxon>
        <taxon>Alveolata</taxon>
        <taxon>Dinophyceae</taxon>
        <taxon>Prorocentrales</taxon>
        <taxon>Prorocentraceae</taxon>
        <taxon>Prorocentrum</taxon>
    </lineage>
</organism>
<protein>
    <recommendedName>
        <fullName evidence="3">PH domain-containing protein</fullName>
    </recommendedName>
</protein>
<dbReference type="Gene3D" id="2.30.29.30">
    <property type="entry name" value="Pleckstrin-homology domain (PH domain)/Phosphotyrosine-binding domain (PTB)"/>
    <property type="match status" value="2"/>
</dbReference>
<dbReference type="EMBL" id="CAUYUJ010005524">
    <property type="protein sequence ID" value="CAK0813943.1"/>
    <property type="molecule type" value="Genomic_DNA"/>
</dbReference>
<reference evidence="4" key="1">
    <citation type="submission" date="2023-10" db="EMBL/GenBank/DDBJ databases">
        <authorList>
            <person name="Chen Y."/>
            <person name="Shah S."/>
            <person name="Dougan E. K."/>
            <person name="Thang M."/>
            <person name="Chan C."/>
        </authorList>
    </citation>
    <scope>NUCLEOTIDE SEQUENCE [LARGE SCALE GENOMIC DNA]</scope>
</reference>
<keyword evidence="2" id="KW-0732">Signal</keyword>
<feature type="domain" description="PH" evidence="3">
    <location>
        <begin position="145"/>
        <end position="255"/>
    </location>
</feature>
<feature type="signal peptide" evidence="2">
    <location>
        <begin position="1"/>
        <end position="15"/>
    </location>
</feature>
<feature type="chain" id="PRO_5046492227" description="PH domain-containing protein" evidence="2">
    <location>
        <begin position="16"/>
        <end position="407"/>
    </location>
</feature>
<evidence type="ECO:0000256" key="1">
    <source>
        <dbReference type="SAM" id="MobiDB-lite"/>
    </source>
</evidence>
<evidence type="ECO:0000259" key="3">
    <source>
        <dbReference type="PROSITE" id="PS50003"/>
    </source>
</evidence>
<dbReference type="SUPFAM" id="SSF50729">
    <property type="entry name" value="PH domain-like"/>
    <property type="match status" value="2"/>
</dbReference>
<dbReference type="SMART" id="SM00233">
    <property type="entry name" value="PH"/>
    <property type="match status" value="1"/>
</dbReference>
<feature type="compositionally biased region" description="Basic and acidic residues" evidence="1">
    <location>
        <begin position="119"/>
        <end position="143"/>
    </location>
</feature>
<keyword evidence="5" id="KW-1185">Reference proteome</keyword>
<sequence length="407" mass="46754">MHALQIPFIVLVLSAFPLLPILRDQVGMTMCELITLDAILKPQYANFLRNATSHREAGFLFMEWLGSLRKSPVPKAIDKFDKQFMELMTQWLLVASQSNRKSCAQALGSKFIKSCPDQDVEKQKASDDAPVRRLRDRPEDESVQRPLHKGTLWKLNTGGSLEKEDQWIQRDMWIAHNHSLCYFSVKEEKRLVLIDAVKLSTADIVEVKGKAAKANAFEIQIKRDEDDQERDVIRLAAESDAAMKEWIRKLRDTGKMDVIVTMKLGAAMAAEIDAFKLAVKNRRLKVDEGAGHEQYEPLYKNNLWKLKAEGDNQKSEDWFNREMWIAKNGSLVYYSKKDERELIYYTTADVHRAKIDILNSGETCKPFAFRVTLPPCNSVEYQPGEFAAESEALRDEWIAQFKKFQSS</sequence>
<dbReference type="PROSITE" id="PS50003">
    <property type="entry name" value="PH_DOMAIN"/>
    <property type="match status" value="1"/>
</dbReference>
<dbReference type="InterPro" id="IPR011993">
    <property type="entry name" value="PH-like_dom_sf"/>
</dbReference>
<accession>A0ABN9R586</accession>
<dbReference type="InterPro" id="IPR001849">
    <property type="entry name" value="PH_domain"/>
</dbReference>
<dbReference type="CDD" id="cd00821">
    <property type="entry name" value="PH"/>
    <property type="match status" value="1"/>
</dbReference>